<dbReference type="InterPro" id="IPR007362">
    <property type="entry name" value="DUF429"/>
</dbReference>
<comment type="caution">
    <text evidence="1">The sequence shown here is derived from an EMBL/GenBank/DDBJ whole genome shotgun (WGS) entry which is preliminary data.</text>
</comment>
<sequence>MKPSWIAGIDGFRSDWFVVLVNHAQGRVIETRHHLCASFKEVLNLTPAPKVIAIDIPIGLLDSPQIGGRECDREARRLLKHPRASSVFSPPIRKYLPAQTLSEAPGISIQTLCILSKIREVDEQMTPELQNRVVEVHPEVSFYHLAGQAMRHNKKKPDGREERLNALSGTFLDIWKEVFSSKLKVPYDDMIDAYAAAWTAMRIENGIAKRFPENPPVDAKKLRMEIWS</sequence>
<dbReference type="Proteomes" id="UP000534783">
    <property type="component" value="Unassembled WGS sequence"/>
</dbReference>
<organism evidence="1 2">
    <name type="scientific">Candidatus Manganitrophus noduliformans</name>
    <dbReference type="NCBI Taxonomy" id="2606439"/>
    <lineage>
        <taxon>Bacteria</taxon>
        <taxon>Pseudomonadati</taxon>
        <taxon>Nitrospirota</taxon>
        <taxon>Nitrospiria</taxon>
        <taxon>Candidatus Troglogloeales</taxon>
        <taxon>Candidatus Manganitrophaceae</taxon>
        <taxon>Candidatus Manganitrophus</taxon>
    </lineage>
</organism>
<dbReference type="Pfam" id="PF04250">
    <property type="entry name" value="DUF429"/>
    <property type="match status" value="1"/>
</dbReference>
<dbReference type="EMBL" id="VTOW01000002">
    <property type="protein sequence ID" value="NKE71857.1"/>
    <property type="molecule type" value="Genomic_DNA"/>
</dbReference>
<accession>A0A7X6DRE6</accession>
<evidence type="ECO:0000313" key="2">
    <source>
        <dbReference type="Proteomes" id="UP000534783"/>
    </source>
</evidence>
<evidence type="ECO:0000313" key="1">
    <source>
        <dbReference type="EMBL" id="NKE71857.1"/>
    </source>
</evidence>
<reference evidence="1 2" key="1">
    <citation type="journal article" date="2020" name="Nature">
        <title>Bacterial chemolithoautotrophy via manganese oxidation.</title>
        <authorList>
            <person name="Yu H."/>
            <person name="Leadbetter J.R."/>
        </authorList>
    </citation>
    <scope>NUCLEOTIDE SEQUENCE [LARGE SCALE GENOMIC DNA]</scope>
    <source>
        <strain evidence="1 2">Mn-1</strain>
    </source>
</reference>
<dbReference type="AlphaFoldDB" id="A0A7X6DRE6"/>
<gene>
    <name evidence="1" type="ORF">MNODULE_14000</name>
</gene>
<protein>
    <submittedName>
        <fullName evidence="1">DUF429 domain-containing protein</fullName>
    </submittedName>
</protein>
<keyword evidence="2" id="KW-1185">Reference proteome</keyword>
<dbReference type="RefSeq" id="WP_168060867.1">
    <property type="nucleotide sequence ID" value="NZ_VTOW01000002.1"/>
</dbReference>
<proteinExistence type="predicted"/>
<name>A0A7X6DRE6_9BACT</name>